<gene>
    <name evidence="2" type="ORF">O181_058637</name>
</gene>
<accession>A0A9Q3HWM2</accession>
<reference evidence="2" key="1">
    <citation type="submission" date="2021-03" db="EMBL/GenBank/DDBJ databases">
        <title>Draft genome sequence of rust myrtle Austropuccinia psidii MF-1, a brazilian biotype.</title>
        <authorList>
            <person name="Quecine M.C."/>
            <person name="Pachon D.M.R."/>
            <person name="Bonatelli M.L."/>
            <person name="Correr F.H."/>
            <person name="Franceschini L.M."/>
            <person name="Leite T.F."/>
            <person name="Margarido G.R.A."/>
            <person name="Almeida C.A."/>
            <person name="Ferrarezi J.A."/>
            <person name="Labate C.A."/>
        </authorList>
    </citation>
    <scope>NUCLEOTIDE SEQUENCE</scope>
    <source>
        <strain evidence="2">MF-1</strain>
    </source>
</reference>
<name>A0A9Q3HWM2_9BASI</name>
<evidence type="ECO:0000256" key="1">
    <source>
        <dbReference type="SAM" id="MobiDB-lite"/>
    </source>
</evidence>
<sequence>MIYWYRNGVPDMLEENYIPQETKSQANIPVTPSEPEGIKGKGKRNRKITVINPIVTSTGKLTKAADNKLVQGTVKETLVSKGTSQRTEKPCPDPENLEEDTFHTVVDEKTLREIIPTLQFTFQFNRNLKPEDWKDRDQVLQLNQLSKDLFQLSMDIKRFNLESHWEELGASCRKIYLKEIEFRDLMVITRGCNPTRQFRLVEVRENRIRDNQGTIQAIEEQLTQTGHTQIP</sequence>
<feature type="region of interest" description="Disordered" evidence="1">
    <location>
        <begin position="79"/>
        <end position="98"/>
    </location>
</feature>
<proteinExistence type="predicted"/>
<keyword evidence="3" id="KW-1185">Reference proteome</keyword>
<protein>
    <submittedName>
        <fullName evidence="2">Uncharacterized protein</fullName>
    </submittedName>
</protein>
<organism evidence="2 3">
    <name type="scientific">Austropuccinia psidii MF-1</name>
    <dbReference type="NCBI Taxonomy" id="1389203"/>
    <lineage>
        <taxon>Eukaryota</taxon>
        <taxon>Fungi</taxon>
        <taxon>Dikarya</taxon>
        <taxon>Basidiomycota</taxon>
        <taxon>Pucciniomycotina</taxon>
        <taxon>Pucciniomycetes</taxon>
        <taxon>Pucciniales</taxon>
        <taxon>Sphaerophragmiaceae</taxon>
        <taxon>Austropuccinia</taxon>
    </lineage>
</organism>
<evidence type="ECO:0000313" key="3">
    <source>
        <dbReference type="Proteomes" id="UP000765509"/>
    </source>
</evidence>
<dbReference type="EMBL" id="AVOT02026982">
    <property type="protein sequence ID" value="MBW0518922.1"/>
    <property type="molecule type" value="Genomic_DNA"/>
</dbReference>
<dbReference type="AlphaFoldDB" id="A0A9Q3HWM2"/>
<dbReference type="Proteomes" id="UP000765509">
    <property type="component" value="Unassembled WGS sequence"/>
</dbReference>
<evidence type="ECO:0000313" key="2">
    <source>
        <dbReference type="EMBL" id="MBW0518922.1"/>
    </source>
</evidence>
<comment type="caution">
    <text evidence="2">The sequence shown here is derived from an EMBL/GenBank/DDBJ whole genome shotgun (WGS) entry which is preliminary data.</text>
</comment>